<dbReference type="HOGENOM" id="CLU_140900_1_0_6"/>
<accession>B7LQK9</accession>
<organism evidence="2 3">
    <name type="scientific">Escherichia fergusonii (strain ATCC 35469 / DSM 13698 / CCUG 18766 / IAM 14443 / JCM 21226 / LMG 7866 / NBRC 102419 / NCTC 12128 / CDC 0568-73)</name>
    <dbReference type="NCBI Taxonomy" id="585054"/>
    <lineage>
        <taxon>Bacteria</taxon>
        <taxon>Pseudomonadati</taxon>
        <taxon>Pseudomonadota</taxon>
        <taxon>Gammaproteobacteria</taxon>
        <taxon>Enterobacterales</taxon>
        <taxon>Enterobacteriaceae</taxon>
        <taxon>Escherichia</taxon>
    </lineage>
</organism>
<feature type="region of interest" description="Disordered" evidence="1">
    <location>
        <begin position="78"/>
        <end position="97"/>
    </location>
</feature>
<sequence length="147" mass="16923">MSIAGRQSAWFTASWLFWLRIPSVSKAEMKLFESSVHEKQIVKRGIAMSMVKHKRGTPSTLDVQHEAELKALANKSDEDIDYSDIPPSSDEQWSNAERGKFYRPLKTQASVRIDADVMEWLKRPGKGYQTRLNAILREAMLRDQNKK</sequence>
<protein>
    <recommendedName>
        <fullName evidence="4">Toxin-antitoxin system, antitoxin component</fullName>
    </recommendedName>
</protein>
<reference evidence="3" key="1">
    <citation type="journal article" date="2009" name="PLoS Genet.">
        <title>Organised genome dynamics in the Escherichia coli species results in highly diverse adaptive paths.</title>
        <authorList>
            <person name="Touchon M."/>
            <person name="Hoede C."/>
            <person name="Tenaillon O."/>
            <person name="Barbe V."/>
            <person name="Baeriswyl S."/>
            <person name="Bidet P."/>
            <person name="Bingen E."/>
            <person name="Bonacorsi S."/>
            <person name="Bouchier C."/>
            <person name="Bouvet O."/>
            <person name="Calteau A."/>
            <person name="Chiapello H."/>
            <person name="Clermont O."/>
            <person name="Cruveiller S."/>
            <person name="Danchin A."/>
            <person name="Diard M."/>
            <person name="Dossat C."/>
            <person name="Karoui M.E."/>
            <person name="Frapy E."/>
            <person name="Garry L."/>
            <person name="Ghigo J.M."/>
            <person name="Gilles A.M."/>
            <person name="Johnson J."/>
            <person name="Le Bouguenec C."/>
            <person name="Lescat M."/>
            <person name="Mangenot S."/>
            <person name="Martinez-Jehanne V."/>
            <person name="Matic I."/>
            <person name="Nassif X."/>
            <person name="Oztas S."/>
            <person name="Petit M.A."/>
            <person name="Pichon C."/>
            <person name="Rouy Z."/>
            <person name="Ruf C.S."/>
            <person name="Schneider D."/>
            <person name="Tourret J."/>
            <person name="Vacherie B."/>
            <person name="Vallenet D."/>
            <person name="Medigue C."/>
            <person name="Rocha E.P.C."/>
            <person name="Denamur E."/>
        </authorList>
    </citation>
    <scope>NUCLEOTIDE SEQUENCE [LARGE SCALE GENOMIC DNA]</scope>
    <source>
        <strain evidence="3">ATCC 35469 / DSM 13698 / BCRC 15582 / CCUG 18766 / IAM 14443 / JCM 21226 / LMG 7866 / NBRC 102419 / NCTC 12128 / CDC 0568-73</strain>
    </source>
</reference>
<name>B7LQK9_ESCF3</name>
<proteinExistence type="predicted"/>
<dbReference type="AlphaFoldDB" id="B7LQK9"/>
<evidence type="ECO:0000313" key="3">
    <source>
        <dbReference type="Proteomes" id="UP000000745"/>
    </source>
</evidence>
<evidence type="ECO:0008006" key="4">
    <source>
        <dbReference type="Google" id="ProtNLM"/>
    </source>
</evidence>
<dbReference type="InterPro" id="IPR025528">
    <property type="entry name" value="BrnA_antitoxin"/>
</dbReference>
<dbReference type="Proteomes" id="UP000000745">
    <property type="component" value="Chromosome"/>
</dbReference>
<dbReference type="KEGG" id="efe:EFER_3076"/>
<dbReference type="EMBL" id="CU928158">
    <property type="protein sequence ID" value="CAQ90569.1"/>
    <property type="molecule type" value="Genomic_DNA"/>
</dbReference>
<keyword evidence="3" id="KW-1185">Reference proteome</keyword>
<gene>
    <name evidence="2" type="ordered locus">EFER_3076</name>
</gene>
<evidence type="ECO:0000313" key="2">
    <source>
        <dbReference type="EMBL" id="CAQ90569.1"/>
    </source>
</evidence>
<evidence type="ECO:0000256" key="1">
    <source>
        <dbReference type="SAM" id="MobiDB-lite"/>
    </source>
</evidence>
<dbReference type="Pfam" id="PF14384">
    <property type="entry name" value="BrnA_antitoxin"/>
    <property type="match status" value="1"/>
</dbReference>